<protein>
    <submittedName>
        <fullName evidence="2">HD domain-containing protein</fullName>
    </submittedName>
</protein>
<gene>
    <name evidence="2" type="ORF">GCM10022256_12420</name>
</gene>
<dbReference type="PANTHER" id="PTHR35569:SF1">
    <property type="entry name" value="CYANAMIDE HYDRATASE DDI2-RELATED"/>
    <property type="match status" value="1"/>
</dbReference>
<evidence type="ECO:0000313" key="2">
    <source>
        <dbReference type="EMBL" id="GAA4265630.1"/>
    </source>
</evidence>
<sequence>MNVNDLDALIRPPTQTAAAALEVLRAAADPALVNHCLRSWAWAGAIALARGLRFDAELLYVAAMLHDLGVTPVFDSHTEPFEEAGGAVGRVFAAGAGWPPERSERVREVIVRHMLPSVDPAQDPEGHLLEVATTLDVRGAGADDLDRGFVRDVTRLLPRLGFSEAFDTAIAGQAARKPSSQAARLHAGGGVAEGGRFWAAFD</sequence>
<dbReference type="InterPro" id="IPR006674">
    <property type="entry name" value="HD_domain"/>
</dbReference>
<organism evidence="2 3">
    <name type="scientific">Frondihabitans peucedani</name>
    <dbReference type="NCBI Taxonomy" id="598626"/>
    <lineage>
        <taxon>Bacteria</taxon>
        <taxon>Bacillati</taxon>
        <taxon>Actinomycetota</taxon>
        <taxon>Actinomycetes</taxon>
        <taxon>Micrococcales</taxon>
        <taxon>Microbacteriaceae</taxon>
        <taxon>Frondihabitans</taxon>
    </lineage>
</organism>
<comment type="caution">
    <text evidence="2">The sequence shown here is derived from an EMBL/GenBank/DDBJ whole genome shotgun (WGS) entry which is preliminary data.</text>
</comment>
<reference evidence="3" key="1">
    <citation type="journal article" date="2019" name="Int. J. Syst. Evol. Microbiol.">
        <title>The Global Catalogue of Microorganisms (GCM) 10K type strain sequencing project: providing services to taxonomists for standard genome sequencing and annotation.</title>
        <authorList>
            <consortium name="The Broad Institute Genomics Platform"/>
            <consortium name="The Broad Institute Genome Sequencing Center for Infectious Disease"/>
            <person name="Wu L."/>
            <person name="Ma J."/>
        </authorList>
    </citation>
    <scope>NUCLEOTIDE SEQUENCE [LARGE SCALE GENOMIC DNA]</scope>
    <source>
        <strain evidence="3">JCM 17442</strain>
    </source>
</reference>
<keyword evidence="3" id="KW-1185">Reference proteome</keyword>
<dbReference type="PANTHER" id="PTHR35569">
    <property type="entry name" value="CYANAMIDE HYDRATASE DDI2-RELATED"/>
    <property type="match status" value="1"/>
</dbReference>
<dbReference type="SMART" id="SM00471">
    <property type="entry name" value="HDc"/>
    <property type="match status" value="1"/>
</dbReference>
<dbReference type="SUPFAM" id="SSF109604">
    <property type="entry name" value="HD-domain/PDEase-like"/>
    <property type="match status" value="1"/>
</dbReference>
<dbReference type="Gene3D" id="1.10.3210.10">
    <property type="entry name" value="Hypothetical protein af1432"/>
    <property type="match status" value="1"/>
</dbReference>
<dbReference type="PROSITE" id="PS51831">
    <property type="entry name" value="HD"/>
    <property type="match status" value="1"/>
</dbReference>
<feature type="domain" description="HD" evidence="1">
    <location>
        <begin position="32"/>
        <end position="138"/>
    </location>
</feature>
<proteinExistence type="predicted"/>
<evidence type="ECO:0000259" key="1">
    <source>
        <dbReference type="PROSITE" id="PS51831"/>
    </source>
</evidence>
<evidence type="ECO:0000313" key="3">
    <source>
        <dbReference type="Proteomes" id="UP001501594"/>
    </source>
</evidence>
<accession>A0ABP8E079</accession>
<dbReference type="Pfam" id="PF01966">
    <property type="entry name" value="HD"/>
    <property type="match status" value="1"/>
</dbReference>
<name>A0ABP8E079_9MICO</name>
<dbReference type="EMBL" id="BAABAU010000001">
    <property type="protein sequence ID" value="GAA4265630.1"/>
    <property type="molecule type" value="Genomic_DNA"/>
</dbReference>
<dbReference type="CDD" id="cd00077">
    <property type="entry name" value="HDc"/>
    <property type="match status" value="1"/>
</dbReference>
<dbReference type="InterPro" id="IPR003607">
    <property type="entry name" value="HD/PDEase_dom"/>
</dbReference>
<dbReference type="Proteomes" id="UP001501594">
    <property type="component" value="Unassembled WGS sequence"/>
</dbReference>